<dbReference type="PROSITE" id="PS00584">
    <property type="entry name" value="PFKB_KINASES_2"/>
    <property type="match status" value="1"/>
</dbReference>
<feature type="domain" description="Carbohydrate kinase PfkB" evidence="6">
    <location>
        <begin position="5"/>
        <end position="305"/>
    </location>
</feature>
<dbReference type="RefSeq" id="WP_094784525.1">
    <property type="nucleotide sequence ID" value="NZ_BEDT01000002.1"/>
</dbReference>
<accession>A0A224WZL1</accession>
<dbReference type="PANTHER" id="PTHR43085:SF1">
    <property type="entry name" value="PSEUDOURIDINE KINASE-RELATED"/>
    <property type="match status" value="1"/>
</dbReference>
<dbReference type="Proteomes" id="UP000218689">
    <property type="component" value="Unassembled WGS sequence"/>
</dbReference>
<dbReference type="Gene3D" id="3.40.1190.20">
    <property type="match status" value="1"/>
</dbReference>
<keyword evidence="8" id="KW-1185">Reference proteome</keyword>
<organism evidence="7 8">
    <name type="scientific">Pseudolactococcus reticulitermitis</name>
    <dbReference type="NCBI Taxonomy" id="2025039"/>
    <lineage>
        <taxon>Bacteria</taxon>
        <taxon>Bacillati</taxon>
        <taxon>Bacillota</taxon>
        <taxon>Bacilli</taxon>
        <taxon>Lactobacillales</taxon>
        <taxon>Streptococcaceae</taxon>
        <taxon>Pseudolactococcus</taxon>
    </lineage>
</organism>
<reference evidence="8" key="1">
    <citation type="submission" date="2017-08" db="EMBL/GenBank/DDBJ databases">
        <title>Draft genome sequence of Lactococcus sp. strain Rs-Y01, isolated from the gut of the lower termite Reticulitermes speratus.</title>
        <authorList>
            <person name="Ohkuma M."/>
            <person name="Yuki M."/>
        </authorList>
    </citation>
    <scope>NUCLEOTIDE SEQUENCE [LARGE SCALE GENOMIC DNA]</scope>
    <source>
        <strain evidence="8">Rs-Y01</strain>
    </source>
</reference>
<dbReference type="CDD" id="cd01166">
    <property type="entry name" value="KdgK"/>
    <property type="match status" value="1"/>
</dbReference>
<dbReference type="AlphaFoldDB" id="A0A224WZL1"/>
<evidence type="ECO:0000256" key="2">
    <source>
        <dbReference type="ARBA" id="ARBA00022679"/>
    </source>
</evidence>
<dbReference type="InterPro" id="IPR002173">
    <property type="entry name" value="Carboh/pur_kinase_PfkB_CS"/>
</dbReference>
<evidence type="ECO:0000259" key="6">
    <source>
        <dbReference type="Pfam" id="PF00294"/>
    </source>
</evidence>
<dbReference type="SUPFAM" id="SSF53613">
    <property type="entry name" value="Ribokinase-like"/>
    <property type="match status" value="1"/>
</dbReference>
<keyword evidence="2" id="KW-0808">Transferase</keyword>
<dbReference type="PANTHER" id="PTHR43085">
    <property type="entry name" value="HEXOKINASE FAMILY MEMBER"/>
    <property type="match status" value="1"/>
</dbReference>
<protein>
    <recommendedName>
        <fullName evidence="6">Carbohydrate kinase PfkB domain-containing protein</fullName>
    </recommendedName>
</protein>
<keyword evidence="5" id="KW-0067">ATP-binding</keyword>
<keyword evidence="4" id="KW-0418">Kinase</keyword>
<dbReference type="Pfam" id="PF00294">
    <property type="entry name" value="PfkB"/>
    <property type="match status" value="1"/>
</dbReference>
<name>A0A224WZL1_9LACT</name>
<evidence type="ECO:0000256" key="5">
    <source>
        <dbReference type="ARBA" id="ARBA00022840"/>
    </source>
</evidence>
<dbReference type="InterPro" id="IPR011611">
    <property type="entry name" value="PfkB_dom"/>
</dbReference>
<comment type="caution">
    <text evidence="7">The sequence shown here is derived from an EMBL/GenBank/DDBJ whole genome shotgun (WGS) entry which is preliminary data.</text>
</comment>
<evidence type="ECO:0000313" key="7">
    <source>
        <dbReference type="EMBL" id="GAX47477.1"/>
    </source>
</evidence>
<dbReference type="InterPro" id="IPR050306">
    <property type="entry name" value="PfkB_Carbo_kinase"/>
</dbReference>
<comment type="similarity">
    <text evidence="1">Belongs to the carbohydrate kinase PfkB family.</text>
</comment>
<evidence type="ECO:0000313" key="8">
    <source>
        <dbReference type="Proteomes" id="UP000218689"/>
    </source>
</evidence>
<evidence type="ECO:0000256" key="4">
    <source>
        <dbReference type="ARBA" id="ARBA00022777"/>
    </source>
</evidence>
<dbReference type="EMBL" id="BEDT01000002">
    <property type="protein sequence ID" value="GAX47477.1"/>
    <property type="molecule type" value="Genomic_DNA"/>
</dbReference>
<evidence type="ECO:0000256" key="3">
    <source>
        <dbReference type="ARBA" id="ARBA00022741"/>
    </source>
</evidence>
<proteinExistence type="inferred from homology"/>
<dbReference type="GO" id="GO:0016301">
    <property type="term" value="F:kinase activity"/>
    <property type="evidence" value="ECO:0007669"/>
    <property type="project" value="UniProtKB-KW"/>
</dbReference>
<dbReference type="GO" id="GO:0005524">
    <property type="term" value="F:ATP binding"/>
    <property type="evidence" value="ECO:0007669"/>
    <property type="project" value="UniProtKB-KW"/>
</dbReference>
<dbReference type="InterPro" id="IPR029056">
    <property type="entry name" value="Ribokinase-like"/>
</dbReference>
<gene>
    <name evidence="7" type="ORF">RsY01_1077</name>
</gene>
<dbReference type="OrthoDB" id="9813569at2"/>
<keyword evidence="3" id="KW-0547">Nucleotide-binding</keyword>
<sequence>MSEFITIGEAMVLFGSCEPDLALKDASEYRKFLAGAEVNVCVGVARQGHSATYVTALGDDPFGHFIEETIQKNGIETDYISFTKDFWTGFMMKNRVINGDPDIFYWRKNSAAANFAKAKIDEIDLSDTKFAHLSGIFPAISDNALNVFRYLVTKLQEAGVRTTFDPNLRPQLWESQDYMIQVTNELAAQSEIILPGVNEGDILVGTREPSEIADFYLNQSDITQTVIVKLGEEGAYVKQKDGREFTVAGFKAKEVVDTVGAGDGFAAGLISSLLEGETIEQAVRRASAIGCLAVQSPGDNDGYPTVEELQAFYAEQA</sequence>
<evidence type="ECO:0000256" key="1">
    <source>
        <dbReference type="ARBA" id="ARBA00010688"/>
    </source>
</evidence>